<dbReference type="Gramene" id="KQK03283">
    <property type="protein sequence ID" value="KQK03283"/>
    <property type="gene ID" value="BRADI_2g06834v3"/>
</dbReference>
<evidence type="ECO:0000313" key="2">
    <source>
        <dbReference type="EMBL" id="KQK03283.1"/>
    </source>
</evidence>
<organism evidence="2">
    <name type="scientific">Brachypodium distachyon</name>
    <name type="common">Purple false brome</name>
    <name type="synonym">Trachynia distachya</name>
    <dbReference type="NCBI Taxonomy" id="15368"/>
    <lineage>
        <taxon>Eukaryota</taxon>
        <taxon>Viridiplantae</taxon>
        <taxon>Streptophyta</taxon>
        <taxon>Embryophyta</taxon>
        <taxon>Tracheophyta</taxon>
        <taxon>Spermatophyta</taxon>
        <taxon>Magnoliopsida</taxon>
        <taxon>Liliopsida</taxon>
        <taxon>Poales</taxon>
        <taxon>Poaceae</taxon>
        <taxon>BOP clade</taxon>
        <taxon>Pooideae</taxon>
        <taxon>Stipodae</taxon>
        <taxon>Brachypodieae</taxon>
        <taxon>Brachypodium</taxon>
    </lineage>
</organism>
<proteinExistence type="predicted"/>
<feature type="compositionally biased region" description="Low complexity" evidence="1">
    <location>
        <begin position="119"/>
        <end position="141"/>
    </location>
</feature>
<dbReference type="Proteomes" id="UP000008810">
    <property type="component" value="Chromosome 2"/>
</dbReference>
<feature type="compositionally biased region" description="Low complexity" evidence="1">
    <location>
        <begin position="72"/>
        <end position="92"/>
    </location>
</feature>
<feature type="compositionally biased region" description="Basic residues" evidence="1">
    <location>
        <begin position="233"/>
        <end position="248"/>
    </location>
</feature>
<accession>A0A0Q3IBP2</accession>
<dbReference type="AlphaFoldDB" id="A0A0Q3IBP2"/>
<feature type="region of interest" description="Disordered" evidence="1">
    <location>
        <begin position="211"/>
        <end position="277"/>
    </location>
</feature>
<evidence type="ECO:0000313" key="4">
    <source>
        <dbReference type="Proteomes" id="UP000008810"/>
    </source>
</evidence>
<name>A0A0Q3IBP2_BRADI</name>
<reference evidence="3" key="3">
    <citation type="submission" date="2018-08" db="UniProtKB">
        <authorList>
            <consortium name="EnsemblPlants"/>
        </authorList>
    </citation>
    <scope>IDENTIFICATION</scope>
    <source>
        <strain evidence="3">cv. Bd21</strain>
    </source>
</reference>
<dbReference type="InParanoid" id="A0A0Q3IBP2"/>
<dbReference type="EnsemblPlants" id="KQK03283">
    <property type="protein sequence ID" value="KQK03283"/>
    <property type="gene ID" value="BRADI_2g06834v3"/>
</dbReference>
<gene>
    <name evidence="2" type="ORF">BRADI_2g06834v3</name>
</gene>
<reference evidence="2" key="2">
    <citation type="submission" date="2017-06" db="EMBL/GenBank/DDBJ databases">
        <title>WGS assembly of Brachypodium distachyon.</title>
        <authorList>
            <consortium name="The International Brachypodium Initiative"/>
            <person name="Lucas S."/>
            <person name="Harmon-Smith M."/>
            <person name="Lail K."/>
            <person name="Tice H."/>
            <person name="Grimwood J."/>
            <person name="Bruce D."/>
            <person name="Barry K."/>
            <person name="Shu S."/>
            <person name="Lindquist E."/>
            <person name="Wang M."/>
            <person name="Pitluck S."/>
            <person name="Vogel J.P."/>
            <person name="Garvin D.F."/>
            <person name="Mockler T.C."/>
            <person name="Schmutz J."/>
            <person name="Rokhsar D."/>
            <person name="Bevan M.W."/>
        </authorList>
    </citation>
    <scope>NUCLEOTIDE SEQUENCE</scope>
    <source>
        <strain evidence="2">Bd21</strain>
    </source>
</reference>
<feature type="compositionally biased region" description="Polar residues" evidence="1">
    <location>
        <begin position="262"/>
        <end position="277"/>
    </location>
</feature>
<evidence type="ECO:0000313" key="3">
    <source>
        <dbReference type="EnsemblPlants" id="KQK03283"/>
    </source>
</evidence>
<evidence type="ECO:0000256" key="1">
    <source>
        <dbReference type="SAM" id="MobiDB-lite"/>
    </source>
</evidence>
<protein>
    <submittedName>
        <fullName evidence="2 3">Uncharacterized protein</fullName>
    </submittedName>
</protein>
<reference evidence="2 3" key="1">
    <citation type="journal article" date="2010" name="Nature">
        <title>Genome sequencing and analysis of the model grass Brachypodium distachyon.</title>
        <authorList>
            <consortium name="International Brachypodium Initiative"/>
        </authorList>
    </citation>
    <scope>NUCLEOTIDE SEQUENCE [LARGE SCALE GENOMIC DNA]</scope>
    <source>
        <strain evidence="2 3">Bd21</strain>
    </source>
</reference>
<feature type="region of interest" description="Disordered" evidence="1">
    <location>
        <begin position="54"/>
        <end position="155"/>
    </location>
</feature>
<dbReference type="EMBL" id="CM000881">
    <property type="protein sequence ID" value="KQK03283.1"/>
    <property type="molecule type" value="Genomic_DNA"/>
</dbReference>
<keyword evidence="4" id="KW-1185">Reference proteome</keyword>
<sequence>MGGRVFTVSSPTPLTRITLTSTSRKLPFVPPPTLTHCPPFRAFLLQTKKNKKKLAADPISLPHRGAIGGGPRSPAGSSPVCAAAPPSSARAPTLLFNEPPPPLLSSPSRRNRRPPPAASSPVYAAAPLPSPRAPASSSSSRCSRRPPPLPRGRSTCQLLPFAATKGHLAAASLAHRRHAPLPSTAPGNTATRSPRVCASAAALARLALALHPASRSPTAEPLPTRRSPPSEGRRRHRGPIFPRRHRPSSTRVSGPAHRPEVSRSQLRSSPLTASTST</sequence>